<dbReference type="SUPFAM" id="SSF51621">
    <property type="entry name" value="Phosphoenolpyruvate/pyruvate domain"/>
    <property type="match status" value="1"/>
</dbReference>
<name>A0ABU0JLP9_9HYPH</name>
<dbReference type="RefSeq" id="WP_307286140.1">
    <property type="nucleotide sequence ID" value="NZ_JAUSVX010000031.1"/>
</dbReference>
<dbReference type="InterPro" id="IPR039556">
    <property type="entry name" value="ICL/PEPM"/>
</dbReference>
<comment type="caution">
    <text evidence="1">The sequence shown here is derived from an EMBL/GenBank/DDBJ whole genome shotgun (WGS) entry which is preliminary data.</text>
</comment>
<dbReference type="InterPro" id="IPR015813">
    <property type="entry name" value="Pyrv/PenolPyrv_kinase-like_dom"/>
</dbReference>
<dbReference type="Proteomes" id="UP001242480">
    <property type="component" value="Unassembled WGS sequence"/>
</dbReference>
<keyword evidence="2" id="KW-1185">Reference proteome</keyword>
<protein>
    <submittedName>
        <fullName evidence="1">2-methylisocitrate lyase-like PEP mutase family enzyme</fullName>
    </submittedName>
</protein>
<sequence length="299" mass="32275">MGEPSQGGELDQGIRQRFRSRVEAREGILLPGAANALAALVIADLGFEALYLSGAGLTNTYLGLPDLGFVSLPELAQHTSALRNATDLPLVVDADTGFGNALNVRHTVRTLERAGASAIQLEDQVSPKRCGHFAGKDVVSTDEMVDKLKAAVDARHDENLLVIARTDARAVHGFGRAIERANRYCEAGADVLFIEAPQSEDEILSMARLVGAPQLVNMVVGGRTPILGREKLRKAGFSLILYANAALQGAVAGMELALTHLRDTGALDESGPVTSFRRRQDLVRRDFYDQLERRYSAKT</sequence>
<organism evidence="1 2">
    <name type="scientific">Labrys wisconsinensis</name>
    <dbReference type="NCBI Taxonomy" id="425677"/>
    <lineage>
        <taxon>Bacteria</taxon>
        <taxon>Pseudomonadati</taxon>
        <taxon>Pseudomonadota</taxon>
        <taxon>Alphaproteobacteria</taxon>
        <taxon>Hyphomicrobiales</taxon>
        <taxon>Xanthobacteraceae</taxon>
        <taxon>Labrys</taxon>
    </lineage>
</organism>
<evidence type="ECO:0000313" key="2">
    <source>
        <dbReference type="Proteomes" id="UP001242480"/>
    </source>
</evidence>
<dbReference type="PANTHER" id="PTHR42905">
    <property type="entry name" value="PHOSPHOENOLPYRUVATE CARBOXYLASE"/>
    <property type="match status" value="1"/>
</dbReference>
<dbReference type="InterPro" id="IPR040442">
    <property type="entry name" value="Pyrv_kinase-like_dom_sf"/>
</dbReference>
<dbReference type="PANTHER" id="PTHR42905:SF5">
    <property type="entry name" value="CARBOXYVINYL-CARBOXYPHOSPHONATE PHOSPHORYLMUTASE, CHLOROPLASTIC"/>
    <property type="match status" value="1"/>
</dbReference>
<accession>A0ABU0JLP9</accession>
<proteinExistence type="predicted"/>
<evidence type="ECO:0000313" key="1">
    <source>
        <dbReference type="EMBL" id="MDQ0475222.1"/>
    </source>
</evidence>
<dbReference type="CDD" id="cd00377">
    <property type="entry name" value="ICL_PEPM"/>
    <property type="match status" value="1"/>
</dbReference>
<dbReference type="EMBL" id="JAUSVX010000031">
    <property type="protein sequence ID" value="MDQ0475222.1"/>
    <property type="molecule type" value="Genomic_DNA"/>
</dbReference>
<dbReference type="Gene3D" id="3.20.20.60">
    <property type="entry name" value="Phosphoenolpyruvate-binding domains"/>
    <property type="match status" value="1"/>
</dbReference>
<reference evidence="1 2" key="1">
    <citation type="submission" date="2023-07" db="EMBL/GenBank/DDBJ databases">
        <title>Genomic Encyclopedia of Type Strains, Phase IV (KMG-IV): sequencing the most valuable type-strain genomes for metagenomic binning, comparative biology and taxonomic classification.</title>
        <authorList>
            <person name="Goeker M."/>
        </authorList>
    </citation>
    <scope>NUCLEOTIDE SEQUENCE [LARGE SCALE GENOMIC DNA]</scope>
    <source>
        <strain evidence="1 2">DSM 19619</strain>
    </source>
</reference>
<gene>
    <name evidence="1" type="ORF">QO011_008264</name>
</gene>
<dbReference type="Pfam" id="PF13714">
    <property type="entry name" value="PEP_mutase"/>
    <property type="match status" value="1"/>
</dbReference>